<dbReference type="EMBL" id="JACRSY010000067">
    <property type="protein sequence ID" value="MBC8581636.1"/>
    <property type="molecule type" value="Genomic_DNA"/>
</dbReference>
<sequence>MSTPHLLVVSLDAVSSKDLTLLKTLPNFSKFLSQGALIERVHSISPTLTYPAHTTIVTGNYPIHHGIINNTLLEPSHSNPNWYWYAKAIKTPTLFDLAHEKGLTTCSILWPVTGCSQITYNLPEIFPTKKWHHQLIMSGLAGSLNYQLEILKKFGHLRQGTKQPYLDDFVMAATKYTLLKYKPDLICVHLTDVDTHRHYTGYSSESSIQALYRHDKRLGEIIETLKEAHLYDSTHLVLLGDHDQLPVHSFIRLNQYLIEKGFIRCNKKGRILSYDAIAKSCDGSSYIYLKDKHNLELMKQIQSLLNDLQSLPPYPIEKCLSGEEASSMGADDLCAFMLEAKEGYYFIDDLSGELIEPIHSENVGIMPHHVHSAHGYLTSKADYTTFFMASGPLIKPNFILPEGELVNHAPLLAYLLGLEFKNIDGHMEWKLLNEVNA</sequence>
<gene>
    <name evidence="1" type="ORF">H8718_19310</name>
</gene>
<name>A0A926EI60_9FIRM</name>
<dbReference type="CDD" id="cd16018">
    <property type="entry name" value="Enpp"/>
    <property type="match status" value="1"/>
</dbReference>
<evidence type="ECO:0000313" key="1">
    <source>
        <dbReference type="EMBL" id="MBC8581636.1"/>
    </source>
</evidence>
<dbReference type="Proteomes" id="UP000655830">
    <property type="component" value="Unassembled WGS sequence"/>
</dbReference>
<dbReference type="InterPro" id="IPR017850">
    <property type="entry name" value="Alkaline_phosphatase_core_sf"/>
</dbReference>
<keyword evidence="2" id="KW-1185">Reference proteome</keyword>
<dbReference type="PANTHER" id="PTHR10151:SF120">
    <property type="entry name" value="BIS(5'-ADENOSYL)-TRIPHOSPHATASE"/>
    <property type="match status" value="1"/>
</dbReference>
<dbReference type="InterPro" id="IPR002591">
    <property type="entry name" value="Phosphodiest/P_Trfase"/>
</dbReference>
<proteinExistence type="predicted"/>
<dbReference type="RefSeq" id="WP_249334658.1">
    <property type="nucleotide sequence ID" value="NZ_JACRSY010000067.1"/>
</dbReference>
<protein>
    <submittedName>
        <fullName evidence="1">Alkaline phosphatase family protein</fullName>
    </submittedName>
</protein>
<dbReference type="Gene3D" id="3.40.720.10">
    <property type="entry name" value="Alkaline Phosphatase, subunit A"/>
    <property type="match status" value="1"/>
</dbReference>
<dbReference type="PANTHER" id="PTHR10151">
    <property type="entry name" value="ECTONUCLEOTIDE PYROPHOSPHATASE/PHOSPHODIESTERASE"/>
    <property type="match status" value="1"/>
</dbReference>
<reference evidence="1" key="1">
    <citation type="submission" date="2020-08" db="EMBL/GenBank/DDBJ databases">
        <title>Genome public.</title>
        <authorList>
            <person name="Liu C."/>
            <person name="Sun Q."/>
        </authorList>
    </citation>
    <scope>NUCLEOTIDE SEQUENCE</scope>
    <source>
        <strain evidence="1">NSJ-12</strain>
    </source>
</reference>
<dbReference type="Pfam" id="PF01663">
    <property type="entry name" value="Phosphodiest"/>
    <property type="match status" value="1"/>
</dbReference>
<evidence type="ECO:0000313" key="2">
    <source>
        <dbReference type="Proteomes" id="UP000655830"/>
    </source>
</evidence>
<comment type="caution">
    <text evidence="1">The sequence shown here is derived from an EMBL/GenBank/DDBJ whole genome shotgun (WGS) entry which is preliminary data.</text>
</comment>
<dbReference type="GO" id="GO:0016787">
    <property type="term" value="F:hydrolase activity"/>
    <property type="evidence" value="ECO:0007669"/>
    <property type="project" value="UniProtKB-ARBA"/>
</dbReference>
<dbReference type="SUPFAM" id="SSF53649">
    <property type="entry name" value="Alkaline phosphatase-like"/>
    <property type="match status" value="1"/>
</dbReference>
<accession>A0A926EI60</accession>
<organism evidence="1 2">
    <name type="scientific">Zhenhengia yiwuensis</name>
    <dbReference type="NCBI Taxonomy" id="2763666"/>
    <lineage>
        <taxon>Bacteria</taxon>
        <taxon>Bacillati</taxon>
        <taxon>Bacillota</taxon>
        <taxon>Clostridia</taxon>
        <taxon>Lachnospirales</taxon>
        <taxon>Lachnospiraceae</taxon>
        <taxon>Zhenhengia</taxon>
    </lineage>
</organism>
<dbReference type="AlphaFoldDB" id="A0A926EI60"/>